<dbReference type="Proteomes" id="UP000540506">
    <property type="component" value="Unassembled WGS sequence"/>
</dbReference>
<gene>
    <name evidence="3" type="ORF">FHR34_006084</name>
</gene>
<dbReference type="AlphaFoldDB" id="A0A7W7VY20"/>
<dbReference type="PANTHER" id="PTHR33777:SF1">
    <property type="entry name" value="UPF0045 PROTEIN ECM15"/>
    <property type="match status" value="1"/>
</dbReference>
<dbReference type="InterPro" id="IPR051614">
    <property type="entry name" value="UPF0045_domain"/>
</dbReference>
<name>A0A7W7VY20_KITKI</name>
<dbReference type="Gene3D" id="3.30.70.930">
    <property type="match status" value="1"/>
</dbReference>
<protein>
    <submittedName>
        <fullName evidence="3">Uncharacterized protein (TIGR00106 family)</fullName>
    </submittedName>
</protein>
<sequence>MLLIARSPGRSPGPQLIFRQLIFQSIRHAKPSRHDGGSMIAAFSVTPLGIGEDVAEAVAAAVRVVRASGLPNQTDAMFTSIEGDWDEVMSVIKEAVEAVKPFANRVSTVIKIDDRAGVTDGLSRKMESLERHLAG</sequence>
<dbReference type="NCBIfam" id="TIGR00106">
    <property type="entry name" value="MTH1187 family thiamine-binding protein"/>
    <property type="match status" value="1"/>
</dbReference>
<comment type="similarity">
    <text evidence="1">Belongs to the UPF0045 family.</text>
</comment>
<dbReference type="EMBL" id="JACHJV010000001">
    <property type="protein sequence ID" value="MBB4927091.1"/>
    <property type="molecule type" value="Genomic_DNA"/>
</dbReference>
<dbReference type="PANTHER" id="PTHR33777">
    <property type="entry name" value="UPF0045 PROTEIN ECM15"/>
    <property type="match status" value="1"/>
</dbReference>
<keyword evidence="4" id="KW-1185">Reference proteome</keyword>
<dbReference type="InterPro" id="IPR029756">
    <property type="entry name" value="MTH1187/YkoF-like"/>
</dbReference>
<evidence type="ECO:0000256" key="1">
    <source>
        <dbReference type="ARBA" id="ARBA00010272"/>
    </source>
</evidence>
<evidence type="ECO:0000259" key="2">
    <source>
        <dbReference type="Pfam" id="PF01910"/>
    </source>
</evidence>
<evidence type="ECO:0000313" key="4">
    <source>
        <dbReference type="Proteomes" id="UP000540506"/>
    </source>
</evidence>
<organism evidence="3 4">
    <name type="scientific">Kitasatospora kifunensis</name>
    <name type="common">Streptomyces kifunensis</name>
    <dbReference type="NCBI Taxonomy" id="58351"/>
    <lineage>
        <taxon>Bacteria</taxon>
        <taxon>Bacillati</taxon>
        <taxon>Actinomycetota</taxon>
        <taxon>Actinomycetes</taxon>
        <taxon>Kitasatosporales</taxon>
        <taxon>Streptomycetaceae</taxon>
        <taxon>Kitasatospora</taxon>
    </lineage>
</organism>
<evidence type="ECO:0000313" key="3">
    <source>
        <dbReference type="EMBL" id="MBB4927091.1"/>
    </source>
</evidence>
<dbReference type="Pfam" id="PF01910">
    <property type="entry name" value="Thiamine_BP"/>
    <property type="match status" value="1"/>
</dbReference>
<dbReference type="InterPro" id="IPR002767">
    <property type="entry name" value="Thiamine_BP"/>
</dbReference>
<dbReference type="SUPFAM" id="SSF89957">
    <property type="entry name" value="MTH1187/YkoF-like"/>
    <property type="match status" value="1"/>
</dbReference>
<comment type="caution">
    <text evidence="3">The sequence shown here is derived from an EMBL/GenBank/DDBJ whole genome shotgun (WGS) entry which is preliminary data.</text>
</comment>
<feature type="domain" description="Thiamine-binding protein" evidence="2">
    <location>
        <begin position="41"/>
        <end position="130"/>
    </location>
</feature>
<proteinExistence type="inferred from homology"/>
<reference evidence="3 4" key="1">
    <citation type="submission" date="2020-08" db="EMBL/GenBank/DDBJ databases">
        <title>Sequencing the genomes of 1000 actinobacteria strains.</title>
        <authorList>
            <person name="Klenk H.-P."/>
        </authorList>
    </citation>
    <scope>NUCLEOTIDE SEQUENCE [LARGE SCALE GENOMIC DNA]</scope>
    <source>
        <strain evidence="3 4">DSM 41654</strain>
    </source>
</reference>
<dbReference type="GO" id="GO:0005829">
    <property type="term" value="C:cytosol"/>
    <property type="evidence" value="ECO:0007669"/>
    <property type="project" value="TreeGrafter"/>
</dbReference>
<accession>A0A7W7VY20</accession>